<feature type="compositionally biased region" description="Low complexity" evidence="1">
    <location>
        <begin position="230"/>
        <end position="265"/>
    </location>
</feature>
<gene>
    <name evidence="3" type="ORF">Rhopal_003947-T1</name>
</gene>
<feature type="compositionally biased region" description="Acidic residues" evidence="1">
    <location>
        <begin position="266"/>
        <end position="293"/>
    </location>
</feature>
<dbReference type="AlphaFoldDB" id="A0AAV5GL43"/>
<feature type="region of interest" description="Disordered" evidence="1">
    <location>
        <begin position="62"/>
        <end position="81"/>
    </location>
</feature>
<feature type="signal peptide" evidence="2">
    <location>
        <begin position="1"/>
        <end position="21"/>
    </location>
</feature>
<reference evidence="3 4" key="1">
    <citation type="submission" date="2021-12" db="EMBL/GenBank/DDBJ databases">
        <title>High titer production of polyol ester of fatty acids by Rhodotorula paludigena BS15 towards product separation-free biomass refinery.</title>
        <authorList>
            <person name="Mano J."/>
            <person name="Ono H."/>
            <person name="Tanaka T."/>
            <person name="Naito K."/>
            <person name="Sushida H."/>
            <person name="Ike M."/>
            <person name="Tokuyasu K."/>
            <person name="Kitaoka M."/>
        </authorList>
    </citation>
    <scope>NUCLEOTIDE SEQUENCE [LARGE SCALE GENOMIC DNA]</scope>
    <source>
        <strain evidence="3 4">BS15</strain>
    </source>
</reference>
<dbReference type="Proteomes" id="UP001342314">
    <property type="component" value="Unassembled WGS sequence"/>
</dbReference>
<name>A0AAV5GL43_9BASI</name>
<comment type="caution">
    <text evidence="3">The sequence shown here is derived from an EMBL/GenBank/DDBJ whole genome shotgun (WGS) entry which is preliminary data.</text>
</comment>
<feature type="chain" id="PRO_5044011410" evidence="2">
    <location>
        <begin position="22"/>
        <end position="517"/>
    </location>
</feature>
<proteinExistence type="predicted"/>
<evidence type="ECO:0000256" key="1">
    <source>
        <dbReference type="SAM" id="MobiDB-lite"/>
    </source>
</evidence>
<keyword evidence="2" id="KW-0732">Signal</keyword>
<evidence type="ECO:0000256" key="2">
    <source>
        <dbReference type="SAM" id="SignalP"/>
    </source>
</evidence>
<dbReference type="CDD" id="cd22191">
    <property type="entry name" value="DPBB_RlpA_EXP_N-like"/>
    <property type="match status" value="1"/>
</dbReference>
<protein>
    <submittedName>
        <fullName evidence="3">Uncharacterized protein</fullName>
    </submittedName>
</protein>
<feature type="compositionally biased region" description="Low complexity" evidence="1">
    <location>
        <begin position="294"/>
        <end position="305"/>
    </location>
</feature>
<accession>A0AAV5GL43</accession>
<evidence type="ECO:0000313" key="3">
    <source>
        <dbReference type="EMBL" id="GJN90933.1"/>
    </source>
</evidence>
<dbReference type="InterPro" id="IPR036908">
    <property type="entry name" value="RlpA-like_sf"/>
</dbReference>
<dbReference type="EMBL" id="BQKY01000007">
    <property type="protein sequence ID" value="GJN90933.1"/>
    <property type="molecule type" value="Genomic_DNA"/>
</dbReference>
<keyword evidence="4" id="KW-1185">Reference proteome</keyword>
<dbReference type="SUPFAM" id="SSF50685">
    <property type="entry name" value="Barwin-like endoglucanases"/>
    <property type="match status" value="1"/>
</dbReference>
<organism evidence="3 4">
    <name type="scientific">Rhodotorula paludigena</name>
    <dbReference type="NCBI Taxonomy" id="86838"/>
    <lineage>
        <taxon>Eukaryota</taxon>
        <taxon>Fungi</taxon>
        <taxon>Dikarya</taxon>
        <taxon>Basidiomycota</taxon>
        <taxon>Pucciniomycotina</taxon>
        <taxon>Microbotryomycetes</taxon>
        <taxon>Sporidiobolales</taxon>
        <taxon>Sporidiobolaceae</taxon>
        <taxon>Rhodotorula</taxon>
    </lineage>
</organism>
<feature type="region of interest" description="Disordered" evidence="1">
    <location>
        <begin position="230"/>
        <end position="356"/>
    </location>
</feature>
<evidence type="ECO:0000313" key="4">
    <source>
        <dbReference type="Proteomes" id="UP001342314"/>
    </source>
</evidence>
<feature type="compositionally biased region" description="Low complexity" evidence="1">
    <location>
        <begin position="313"/>
        <end position="356"/>
    </location>
</feature>
<sequence>MLTSTALSLLSAASLATSAAAYHAPSLHNHGIRSGHAHAHLARDFVPVRSALDRRAAAAAKAASAPLNKRMQKRVRRSEVAPRSADNAVLVTRADAGTKQSSTAIWWKADGWSGSCDTAIDNSAMQVGLPLSVYPDVRTKSSLCGTSIEVTAPSTGKSVTVTVVTAANRDEYTTFSKAAYEALGGDFDTGMLPVEFYAEAVASVETTSAVAATTTQEALKTAAKVKAVAQTTTTTTTTQVPAKTTSAAPAATTSAAPVAEAAASSDDGDDWVCDDDEESTSSGEDDEVCDEETSSAAAPASTSAARQAWKESTTTSAAPQVTTTSAAPATTEAAKTTTTEAAKTTTTTSAQPQTTKVADTGDSVALLTQLNIQGFRGANGDAILSWYNTNSGQDSTNGNSWCGFPYDNSVPGFAPSLKTMLNNFGGNYEAAAKAYCGLEAEITTPDGRTSTLYIADAFDDTWVLTPSSLDIIHGSFEKLYGSWTDNKNDVVKGASWKLTGGRNERLTFKSTNSLGGW</sequence>
<dbReference type="Gene3D" id="2.40.40.10">
    <property type="entry name" value="RlpA-like domain"/>
    <property type="match status" value="1"/>
</dbReference>